<dbReference type="SUPFAM" id="SSF46626">
    <property type="entry name" value="Cytochrome c"/>
    <property type="match status" value="2"/>
</dbReference>
<dbReference type="GO" id="GO:0009055">
    <property type="term" value="F:electron transfer activity"/>
    <property type="evidence" value="ECO:0007669"/>
    <property type="project" value="InterPro"/>
</dbReference>
<keyword evidence="4" id="KW-0812">Transmembrane</keyword>
<protein>
    <submittedName>
        <fullName evidence="6">Cytochrome c peroxidase</fullName>
    </submittedName>
</protein>
<accession>V5DX95</accession>
<reference evidence="6 7" key="1">
    <citation type="journal article" date="2013" name="Genome Announc.">
        <title>Draft Genome Sequence of the Methanotrophic Gammaproteobacterium Methyloglobulus morosus DSM 22980 Strain KoM1.</title>
        <authorList>
            <person name="Poehlein A."/>
            <person name="Deutzmann J.S."/>
            <person name="Daniel R."/>
            <person name="Simeonova D.D."/>
        </authorList>
    </citation>
    <scope>NUCLEOTIDE SEQUENCE [LARGE SCALE GENOMIC DNA]</scope>
    <source>
        <strain evidence="6 7">KoM1</strain>
    </source>
</reference>
<dbReference type="Pfam" id="PF03150">
    <property type="entry name" value="CCP_MauG"/>
    <property type="match status" value="2"/>
</dbReference>
<dbReference type="GO" id="GO:0030313">
    <property type="term" value="C:cell envelope"/>
    <property type="evidence" value="ECO:0007669"/>
    <property type="project" value="UniProtKB-SubCell"/>
</dbReference>
<dbReference type="PANTHER" id="PTHR30600">
    <property type="entry name" value="CYTOCHROME C PEROXIDASE-RELATED"/>
    <property type="match status" value="1"/>
</dbReference>
<feature type="domain" description="Di-haem cytochrome c peroxidase" evidence="5">
    <location>
        <begin position="248"/>
        <end position="335"/>
    </location>
</feature>
<keyword evidence="4" id="KW-0472">Membrane</keyword>
<dbReference type="InterPro" id="IPR051395">
    <property type="entry name" value="Cytochrome_c_Peroxidase/MauG"/>
</dbReference>
<evidence type="ECO:0000313" key="6">
    <source>
        <dbReference type="EMBL" id="ESS71946.1"/>
    </source>
</evidence>
<keyword evidence="4" id="KW-1133">Transmembrane helix</keyword>
<evidence type="ECO:0000256" key="3">
    <source>
        <dbReference type="ARBA" id="ARBA00023002"/>
    </source>
</evidence>
<dbReference type="STRING" id="1116472.MGMO_83c00190"/>
<dbReference type="InterPro" id="IPR004852">
    <property type="entry name" value="Di-haem_cyt_c_peroxidsae"/>
</dbReference>
<evidence type="ECO:0000259" key="5">
    <source>
        <dbReference type="Pfam" id="PF03150"/>
    </source>
</evidence>
<dbReference type="OrthoDB" id="9805202at2"/>
<keyword evidence="2" id="KW-0732">Signal</keyword>
<keyword evidence="7" id="KW-1185">Reference proteome</keyword>
<evidence type="ECO:0000313" key="7">
    <source>
        <dbReference type="Proteomes" id="UP000017842"/>
    </source>
</evidence>
<dbReference type="GO" id="GO:0020037">
    <property type="term" value="F:heme binding"/>
    <property type="evidence" value="ECO:0007669"/>
    <property type="project" value="InterPro"/>
</dbReference>
<dbReference type="AlphaFoldDB" id="V5DX95"/>
<dbReference type="EMBL" id="AYLO01000080">
    <property type="protein sequence ID" value="ESS71946.1"/>
    <property type="molecule type" value="Genomic_DNA"/>
</dbReference>
<dbReference type="GO" id="GO:0004130">
    <property type="term" value="F:cytochrome-c peroxidase activity"/>
    <property type="evidence" value="ECO:0007669"/>
    <property type="project" value="TreeGrafter"/>
</dbReference>
<dbReference type="RefSeq" id="WP_023495022.1">
    <property type="nucleotide sequence ID" value="NZ_AYLO01000080.1"/>
</dbReference>
<keyword evidence="6" id="KW-0575">Peroxidase</keyword>
<evidence type="ECO:0000256" key="1">
    <source>
        <dbReference type="ARBA" id="ARBA00004196"/>
    </source>
</evidence>
<gene>
    <name evidence="6" type="ORF">MGMO_83c00190</name>
</gene>
<dbReference type="PANTHER" id="PTHR30600:SF10">
    <property type="entry name" value="BLL6722 PROTEIN"/>
    <property type="match status" value="1"/>
</dbReference>
<dbReference type="InterPro" id="IPR036909">
    <property type="entry name" value="Cyt_c-like_dom_sf"/>
</dbReference>
<sequence>MNQHFISDESQNTETRIPMARHRHEKKNNPTGWFLVSATCAIAVSGLLLTTQASADNRLIHRPSQARLFGLDSLRRAVKQDGGVPLPNNLDQYIKNREAALQLGKALFWDMQIGSDGVQSCASCHFHAGTDNRVKNQINPGLLAVLDHPEDSIKGYFNAAGAFKPVFESKQPNQSLRREDFPFVKIIQDVNHAADGSIEPIPGNSNDIVGTMGMLFTFYNNVVPGFAVDSGSPITDPIWNINGTANVRRSVARNAPSVINAVFNYTNFWDGRANPHFNGQDPFGDQSPNGGIVVHHPGEPLSFESITMDNASLASQVLAPIISFSEMSFGDPSQQSVTDPSQPNGRSIPEIGIKMLRGALNNGKPLTPLGLQTVHPKDSVLGSLSKAPYRGLDTTYESLIKAAFAEQYWDSDEPIETPGIVFNQMEFNFGLFFGLSVALYESTLVADQTYFDQWMETARFNKGFGRKELAGLNLFVNEGRCVVCHAGPELTKASIRSAQGNKDLIRAMAMTEGSALYDNGFYNLAVTPTTDDLGRGSADSFGNPLSFARQALFSRVENQFFPFTILGDPFIPAQNEDTGTPVCADVNGDGFCETNEAIFPEFQRVAADGAFKTPGLRNSVLTGPYFHNGGMATLRQVIQFYNRGGNFCSFNHKDKAANIKPLGLSEKQEEELVDFLVSLTDERVVYQKAPFDHPELRIPTDGRDTLGTGEIHALGANGSNKPLRPFLKLDPNDAIYTPSGICSNE</sequence>
<evidence type="ECO:0000256" key="2">
    <source>
        <dbReference type="ARBA" id="ARBA00022729"/>
    </source>
</evidence>
<evidence type="ECO:0000256" key="4">
    <source>
        <dbReference type="SAM" id="Phobius"/>
    </source>
</evidence>
<comment type="caution">
    <text evidence="6">The sequence shown here is derived from an EMBL/GenBank/DDBJ whole genome shotgun (WGS) entry which is preliminary data.</text>
</comment>
<dbReference type="Gene3D" id="1.10.760.10">
    <property type="entry name" value="Cytochrome c-like domain"/>
    <property type="match status" value="3"/>
</dbReference>
<comment type="subcellular location">
    <subcellularLocation>
        <location evidence="1">Cell envelope</location>
    </subcellularLocation>
</comment>
<keyword evidence="3" id="KW-0560">Oxidoreductase</keyword>
<name>V5DX95_9GAMM</name>
<dbReference type="eggNOG" id="COG1858">
    <property type="taxonomic scope" value="Bacteria"/>
</dbReference>
<proteinExistence type="predicted"/>
<organism evidence="6 7">
    <name type="scientific">Methyloglobulus morosus KoM1</name>
    <dbReference type="NCBI Taxonomy" id="1116472"/>
    <lineage>
        <taxon>Bacteria</taxon>
        <taxon>Pseudomonadati</taxon>
        <taxon>Pseudomonadota</taxon>
        <taxon>Gammaproteobacteria</taxon>
        <taxon>Methylococcales</taxon>
        <taxon>Methylococcaceae</taxon>
        <taxon>Methyloglobulus</taxon>
    </lineage>
</organism>
<feature type="transmembrane region" description="Helical" evidence="4">
    <location>
        <begin position="31"/>
        <end position="49"/>
    </location>
</feature>
<dbReference type="Proteomes" id="UP000017842">
    <property type="component" value="Unassembled WGS sequence"/>
</dbReference>
<feature type="domain" description="Di-haem cytochrome c peroxidase" evidence="5">
    <location>
        <begin position="99"/>
        <end position="134"/>
    </location>
</feature>